<dbReference type="SMART" id="SM00822">
    <property type="entry name" value="PKS_KR"/>
    <property type="match status" value="1"/>
</dbReference>
<dbReference type="AlphaFoldDB" id="A0A7I7T5R0"/>
<protein>
    <submittedName>
        <fullName evidence="6">Short-chain dehydrogenase</fullName>
    </submittedName>
</protein>
<evidence type="ECO:0000313" key="6">
    <source>
        <dbReference type="EMBL" id="BBY64614.1"/>
    </source>
</evidence>
<dbReference type="InterPro" id="IPR002347">
    <property type="entry name" value="SDR_fam"/>
</dbReference>
<dbReference type="InterPro" id="IPR057326">
    <property type="entry name" value="KR_dom"/>
</dbReference>
<dbReference type="PANTHER" id="PTHR43943">
    <property type="entry name" value="DEHYDROGENASE/REDUCTASE (SDR FAMILY) MEMBER 4"/>
    <property type="match status" value="1"/>
</dbReference>
<dbReference type="EMBL" id="AP022596">
    <property type="protein sequence ID" value="BBY64614.1"/>
    <property type="molecule type" value="Genomic_DNA"/>
</dbReference>
<dbReference type="InterPro" id="IPR020904">
    <property type="entry name" value="Sc_DH/Rdtase_CS"/>
</dbReference>
<evidence type="ECO:0000256" key="1">
    <source>
        <dbReference type="ARBA" id="ARBA00006484"/>
    </source>
</evidence>
<reference evidence="6 7" key="1">
    <citation type="journal article" date="2019" name="Emerg. Microbes Infect.">
        <title>Comprehensive subspecies identification of 175 nontuberculous mycobacteria species based on 7547 genomic profiles.</title>
        <authorList>
            <person name="Matsumoto Y."/>
            <person name="Kinjo T."/>
            <person name="Motooka D."/>
            <person name="Nabeya D."/>
            <person name="Jung N."/>
            <person name="Uechi K."/>
            <person name="Horii T."/>
            <person name="Iida T."/>
            <person name="Fujita J."/>
            <person name="Nakamura S."/>
        </authorList>
    </citation>
    <scope>NUCLEOTIDE SEQUENCE [LARGE SCALE GENOMIC DNA]</scope>
    <source>
        <strain evidence="6 7">JCM 30396</strain>
    </source>
</reference>
<dbReference type="PROSITE" id="PS00061">
    <property type="entry name" value="ADH_SHORT"/>
    <property type="match status" value="1"/>
</dbReference>
<dbReference type="NCBIfam" id="NF004528">
    <property type="entry name" value="PRK05875.1"/>
    <property type="match status" value="1"/>
</dbReference>
<proteinExistence type="inferred from homology"/>
<comment type="similarity">
    <text evidence="1">Belongs to the short-chain dehydrogenases/reductases (SDR) family.</text>
</comment>
<evidence type="ECO:0000256" key="3">
    <source>
        <dbReference type="ARBA" id="ARBA00023002"/>
    </source>
</evidence>
<gene>
    <name evidence="6" type="ORF">MHEL_28570</name>
</gene>
<evidence type="ECO:0000259" key="5">
    <source>
        <dbReference type="SMART" id="SM00822"/>
    </source>
</evidence>
<evidence type="ECO:0000313" key="7">
    <source>
        <dbReference type="Proteomes" id="UP000467148"/>
    </source>
</evidence>
<dbReference type="PANTHER" id="PTHR43943:SF17">
    <property type="entry name" value="3-PHENYLPROPIONATE-DIHYDRODIOL_CINNAMIC ACID-DIHYDRODIOL DEHYDROGENASE"/>
    <property type="match status" value="1"/>
</dbReference>
<keyword evidence="2" id="KW-0058">Aromatic hydrocarbons catabolism</keyword>
<dbReference type="GO" id="GO:0016491">
    <property type="term" value="F:oxidoreductase activity"/>
    <property type="evidence" value="ECO:0007669"/>
    <property type="project" value="UniProtKB-KW"/>
</dbReference>
<dbReference type="CDD" id="cd05233">
    <property type="entry name" value="SDR_c"/>
    <property type="match status" value="1"/>
</dbReference>
<dbReference type="FunFam" id="3.40.50.720:FF:000084">
    <property type="entry name" value="Short-chain dehydrogenase reductase"/>
    <property type="match status" value="1"/>
</dbReference>
<accession>A0A7I7T5R0</accession>
<evidence type="ECO:0000256" key="2">
    <source>
        <dbReference type="ARBA" id="ARBA00022797"/>
    </source>
</evidence>
<dbReference type="Gene3D" id="3.40.50.720">
    <property type="entry name" value="NAD(P)-binding Rossmann-like Domain"/>
    <property type="match status" value="1"/>
</dbReference>
<dbReference type="InterPro" id="IPR036291">
    <property type="entry name" value="NAD(P)-bd_dom_sf"/>
</dbReference>
<dbReference type="SUPFAM" id="SSF51735">
    <property type="entry name" value="NAD(P)-binding Rossmann-fold domains"/>
    <property type="match status" value="1"/>
</dbReference>
<dbReference type="Proteomes" id="UP000467148">
    <property type="component" value="Chromosome"/>
</dbReference>
<evidence type="ECO:0000256" key="4">
    <source>
        <dbReference type="ARBA" id="ARBA00023027"/>
    </source>
</evidence>
<keyword evidence="7" id="KW-1185">Reference proteome</keyword>
<keyword evidence="3" id="KW-0560">Oxidoreductase</keyword>
<feature type="domain" description="Ketoreductase" evidence="5">
    <location>
        <begin position="35"/>
        <end position="214"/>
    </location>
</feature>
<dbReference type="Pfam" id="PF13561">
    <property type="entry name" value="adh_short_C2"/>
    <property type="match status" value="1"/>
</dbReference>
<keyword evidence="4" id="KW-0520">NAD</keyword>
<sequence length="303" mass="31768">MGRALCDDAAPWFDTWNLFGVLCEECGVQLSFEDRTYLVTGGGSGIGKGVAEGLAKAGANVMIVGRNADRLAATADEIKAVAPKGNVNYEPADVTNEDQIAAVVDATTAWNGRLNGVVHCAGGSQTIGPITQMDSEAWRATVDLNINGSMYVLKHSARQMVRGGGGSFVGISSIAASNTHRWFGPYGVTKSGLDHLIKLAADELGASWVRVNGIRPGLIRTELVQLVLDSPELSGDYAECTPLPRPGEVSDVANTALFLLSDAAQWITGQIIGVDGGQNLRRGPDYSAMLEPALGADALRGVV</sequence>
<organism evidence="6 7">
    <name type="scientific">Mycolicibacterium helvum</name>
    <dbReference type="NCBI Taxonomy" id="1534349"/>
    <lineage>
        <taxon>Bacteria</taxon>
        <taxon>Bacillati</taxon>
        <taxon>Actinomycetota</taxon>
        <taxon>Actinomycetes</taxon>
        <taxon>Mycobacteriales</taxon>
        <taxon>Mycobacteriaceae</taxon>
        <taxon>Mycolicibacterium</taxon>
    </lineage>
</organism>
<name>A0A7I7T5R0_9MYCO</name>
<dbReference type="KEGG" id="mhev:MHEL_28570"/>
<dbReference type="PRINTS" id="PR00081">
    <property type="entry name" value="GDHRDH"/>
</dbReference>